<dbReference type="SUPFAM" id="SSF52540">
    <property type="entry name" value="P-loop containing nucleoside triphosphate hydrolases"/>
    <property type="match status" value="1"/>
</dbReference>
<protein>
    <submittedName>
        <fullName evidence="3">Mind superfamily p-loop atpase containing an inserted ferredoxin domain</fullName>
    </submittedName>
</protein>
<organism evidence="3">
    <name type="scientific">hydrocarbon metagenome</name>
    <dbReference type="NCBI Taxonomy" id="938273"/>
    <lineage>
        <taxon>unclassified sequences</taxon>
        <taxon>metagenomes</taxon>
        <taxon>ecological metagenomes</taxon>
    </lineage>
</organism>
<evidence type="ECO:0000256" key="1">
    <source>
        <dbReference type="SAM" id="MobiDB-lite"/>
    </source>
</evidence>
<dbReference type="AlphaFoldDB" id="A0A0W8G6M8"/>
<sequence>MAALHENGPVPGGLSPGNRQQGDPVLRIAVASGKGGTGKTTVAVNLAALAAEAGQSVVFADCDVEEPNAHVFLPTVWEREAKALLPIPRFLQERCLGESCRMCLDLCRFKALIRMADEIMLFPELCHGCGLCALACPAGAVAGDARELGVVREGMSGAIRMVGGLSRVGEAMSSPLIKAVKQSVADAPFQLWDCPPGTACPVIAAVSGADFVILVAEPTAFGLHDLTLAVGLVRALGLPHGVVINRDGMGDDRVLSYLEREGIALLGRIPGSLEAARDSARGGLLARTFPEIRAVLEGVLETVREAVRAKARDRSLAQAGQGDVSCAR</sequence>
<comment type="caution">
    <text evidence="3">The sequence shown here is derived from an EMBL/GenBank/DDBJ whole genome shotgun (WGS) entry which is preliminary data.</text>
</comment>
<dbReference type="Pfam" id="PF01656">
    <property type="entry name" value="CbiA"/>
    <property type="match status" value="1"/>
</dbReference>
<proteinExistence type="predicted"/>
<name>A0A0W8G6M8_9ZZZZ</name>
<dbReference type="InterPro" id="IPR002586">
    <property type="entry name" value="CobQ/CobB/MinD/ParA_Nub-bd_dom"/>
</dbReference>
<dbReference type="InterPro" id="IPR027417">
    <property type="entry name" value="P-loop_NTPase"/>
</dbReference>
<dbReference type="Gene3D" id="3.40.50.300">
    <property type="entry name" value="P-loop containing nucleotide triphosphate hydrolases"/>
    <property type="match status" value="1"/>
</dbReference>
<evidence type="ECO:0000313" key="3">
    <source>
        <dbReference type="EMBL" id="KUG28808.1"/>
    </source>
</evidence>
<dbReference type="PANTHER" id="PTHR43063:SF1">
    <property type="entry name" value="4FE-4S CLUSTER CONTAINING PARA FAMILY ATPASE PROTEIN"/>
    <property type="match status" value="1"/>
</dbReference>
<dbReference type="InterPro" id="IPR017896">
    <property type="entry name" value="4Fe4S_Fe-S-bd"/>
</dbReference>
<accession>A0A0W8G6M8</accession>
<dbReference type="Gene3D" id="3.30.70.20">
    <property type="match status" value="1"/>
</dbReference>
<dbReference type="PROSITE" id="PS51379">
    <property type="entry name" value="4FE4S_FER_2"/>
    <property type="match status" value="1"/>
</dbReference>
<dbReference type="SUPFAM" id="SSF54862">
    <property type="entry name" value="4Fe-4S ferredoxins"/>
    <property type="match status" value="1"/>
</dbReference>
<feature type="domain" description="4Fe-4S ferredoxin-type" evidence="2">
    <location>
        <begin position="117"/>
        <end position="146"/>
    </location>
</feature>
<feature type="region of interest" description="Disordered" evidence="1">
    <location>
        <begin position="1"/>
        <end position="21"/>
    </location>
</feature>
<dbReference type="InterPro" id="IPR017900">
    <property type="entry name" value="4Fe4S_Fe_S_CS"/>
</dbReference>
<gene>
    <name evidence="3" type="ORF">ASZ90_001319</name>
</gene>
<dbReference type="PANTHER" id="PTHR43063">
    <property type="entry name" value="4FE-4S CLUSTER CONTAINING PARA FAMILY ATPASE PROTEIN"/>
    <property type="match status" value="1"/>
</dbReference>
<dbReference type="Pfam" id="PF00037">
    <property type="entry name" value="Fer4"/>
    <property type="match status" value="1"/>
</dbReference>
<dbReference type="PROSITE" id="PS00198">
    <property type="entry name" value="4FE4S_FER_1"/>
    <property type="match status" value="1"/>
</dbReference>
<evidence type="ECO:0000259" key="2">
    <source>
        <dbReference type="PROSITE" id="PS51379"/>
    </source>
</evidence>
<dbReference type="EMBL" id="LNQE01000174">
    <property type="protein sequence ID" value="KUG28808.1"/>
    <property type="molecule type" value="Genomic_DNA"/>
</dbReference>
<reference evidence="3" key="1">
    <citation type="journal article" date="2015" name="Proc. Natl. Acad. Sci. U.S.A.">
        <title>Networks of energetic and metabolic interactions define dynamics in microbial communities.</title>
        <authorList>
            <person name="Embree M."/>
            <person name="Liu J.K."/>
            <person name="Al-Bassam M.M."/>
            <person name="Zengler K."/>
        </authorList>
    </citation>
    <scope>NUCLEOTIDE SEQUENCE</scope>
</reference>